<comment type="caution">
    <text evidence="2">The sequence shown here is derived from an EMBL/GenBank/DDBJ whole genome shotgun (WGS) entry which is preliminary data.</text>
</comment>
<dbReference type="Proteomes" id="UP000230002">
    <property type="component" value="Unassembled WGS sequence"/>
</dbReference>
<reference evidence="2 3" key="1">
    <citation type="journal article" date="2015" name="Sci. Rep.">
        <title>Chromosome-level genome map provides insights into diverse defense mechanisms in the medicinal fungus Ganoderma sinense.</title>
        <authorList>
            <person name="Zhu Y."/>
            <person name="Xu J."/>
            <person name="Sun C."/>
            <person name="Zhou S."/>
            <person name="Xu H."/>
            <person name="Nelson D.R."/>
            <person name="Qian J."/>
            <person name="Song J."/>
            <person name="Luo H."/>
            <person name="Xiang L."/>
            <person name="Li Y."/>
            <person name="Xu Z."/>
            <person name="Ji A."/>
            <person name="Wang L."/>
            <person name="Lu S."/>
            <person name="Hayward A."/>
            <person name="Sun W."/>
            <person name="Li X."/>
            <person name="Schwartz D.C."/>
            <person name="Wang Y."/>
            <person name="Chen S."/>
        </authorList>
    </citation>
    <scope>NUCLEOTIDE SEQUENCE [LARGE SCALE GENOMIC DNA]</scope>
    <source>
        <strain evidence="2 3">ZZ0214-1</strain>
    </source>
</reference>
<evidence type="ECO:0000313" key="2">
    <source>
        <dbReference type="EMBL" id="PIL31079.1"/>
    </source>
</evidence>
<dbReference type="AlphaFoldDB" id="A0A2G8SBE3"/>
<keyword evidence="1" id="KW-1133">Transmembrane helix</keyword>
<sequence length="105" mass="11324">MGTYSGAGALRTSLDTANTRAACFVASCSSTIFYKNIVGIVLAIATAELLNDCIYEPESQPFFTLSMLIGGSLSYMGWAIGNDHIMPWPWIGAVACLPFVLFFSR</sequence>
<keyword evidence="3" id="KW-1185">Reference proteome</keyword>
<name>A0A2G8SBE3_9APHY</name>
<keyword evidence="1" id="KW-0812">Transmembrane</keyword>
<dbReference type="OrthoDB" id="5215911at2759"/>
<proteinExistence type="predicted"/>
<evidence type="ECO:0000256" key="1">
    <source>
        <dbReference type="SAM" id="Phobius"/>
    </source>
</evidence>
<feature type="transmembrane region" description="Helical" evidence="1">
    <location>
        <begin position="87"/>
        <end position="104"/>
    </location>
</feature>
<feature type="transmembrane region" description="Helical" evidence="1">
    <location>
        <begin position="32"/>
        <end position="50"/>
    </location>
</feature>
<accession>A0A2G8SBE3</accession>
<protein>
    <submittedName>
        <fullName evidence="2">Uncharacterized protein</fullName>
    </submittedName>
</protein>
<dbReference type="EMBL" id="AYKW01000012">
    <property type="protein sequence ID" value="PIL31079.1"/>
    <property type="molecule type" value="Genomic_DNA"/>
</dbReference>
<evidence type="ECO:0000313" key="3">
    <source>
        <dbReference type="Proteomes" id="UP000230002"/>
    </source>
</evidence>
<keyword evidence="1" id="KW-0472">Membrane</keyword>
<gene>
    <name evidence="2" type="ORF">GSI_05775</name>
</gene>
<organism evidence="2 3">
    <name type="scientific">Ganoderma sinense ZZ0214-1</name>
    <dbReference type="NCBI Taxonomy" id="1077348"/>
    <lineage>
        <taxon>Eukaryota</taxon>
        <taxon>Fungi</taxon>
        <taxon>Dikarya</taxon>
        <taxon>Basidiomycota</taxon>
        <taxon>Agaricomycotina</taxon>
        <taxon>Agaricomycetes</taxon>
        <taxon>Polyporales</taxon>
        <taxon>Polyporaceae</taxon>
        <taxon>Ganoderma</taxon>
    </lineage>
</organism>